<protein>
    <submittedName>
        <fullName evidence="1">Uncharacterized protein</fullName>
    </submittedName>
</protein>
<keyword evidence="2" id="KW-1185">Reference proteome</keyword>
<sequence>MASITVAVSGWTSLGSTSMIITAKSTRGVWLVDAGAQPSASRVSGDVYVPGGQSIGFAPTSTLWALQTSDMTSATVGVSPQASGGGGAGYSVSGVDPITAALSSSTTTSGEFVPLAGRMFDIDIAAGVTVQLQRYSDAAGAWIPATSGTWTGPVGKTWRSDRVGTRFRALWVAGSGAVGFIQ</sequence>
<dbReference type="RefSeq" id="WP_141098508.1">
    <property type="nucleotide sequence ID" value="NZ_FYDG01000015.1"/>
</dbReference>
<reference evidence="2" key="1">
    <citation type="submission" date="2017-06" db="EMBL/GenBank/DDBJ databases">
        <authorList>
            <person name="Varghese N."/>
            <person name="Submissions S."/>
        </authorList>
    </citation>
    <scope>NUCLEOTIDE SEQUENCE [LARGE SCALE GENOMIC DNA]</scope>
    <source>
        <strain evidence="2">DSM 137</strain>
    </source>
</reference>
<accession>A0A212S840</accession>
<gene>
    <name evidence="1" type="ORF">SAMN06265338_11520</name>
</gene>
<dbReference type="Proteomes" id="UP000198418">
    <property type="component" value="Unassembled WGS sequence"/>
</dbReference>
<organism evidence="1 2">
    <name type="scientific">Rhodoblastus acidophilus</name>
    <name type="common">Rhodopseudomonas acidophila</name>
    <dbReference type="NCBI Taxonomy" id="1074"/>
    <lineage>
        <taxon>Bacteria</taxon>
        <taxon>Pseudomonadati</taxon>
        <taxon>Pseudomonadota</taxon>
        <taxon>Alphaproteobacteria</taxon>
        <taxon>Hyphomicrobiales</taxon>
        <taxon>Rhodoblastaceae</taxon>
        <taxon>Rhodoblastus</taxon>
    </lineage>
</organism>
<dbReference type="AlphaFoldDB" id="A0A212S840"/>
<proteinExistence type="predicted"/>
<dbReference type="EMBL" id="FYDG01000015">
    <property type="protein sequence ID" value="SNB81343.1"/>
    <property type="molecule type" value="Genomic_DNA"/>
</dbReference>
<evidence type="ECO:0000313" key="2">
    <source>
        <dbReference type="Proteomes" id="UP000198418"/>
    </source>
</evidence>
<name>A0A212S840_RHOAC</name>
<evidence type="ECO:0000313" key="1">
    <source>
        <dbReference type="EMBL" id="SNB81343.1"/>
    </source>
</evidence>